<keyword evidence="3 4" id="KW-0647">Proteasome</keyword>
<dbReference type="GO" id="GO:0043161">
    <property type="term" value="P:proteasome-mediated ubiquitin-dependent protein catabolic process"/>
    <property type="evidence" value="ECO:0007669"/>
    <property type="project" value="TreeGrafter"/>
</dbReference>
<organism evidence="8">
    <name type="scientific">Aplanochytrium stocchinoi</name>
    <dbReference type="NCBI Taxonomy" id="215587"/>
    <lineage>
        <taxon>Eukaryota</taxon>
        <taxon>Sar</taxon>
        <taxon>Stramenopiles</taxon>
        <taxon>Bigyra</taxon>
        <taxon>Labyrinthulomycetes</taxon>
        <taxon>Thraustochytrida</taxon>
        <taxon>Thraustochytriidae</taxon>
        <taxon>Aplanochytrium</taxon>
    </lineage>
</organism>
<reference evidence="8" key="1">
    <citation type="submission" date="2021-01" db="EMBL/GenBank/DDBJ databases">
        <authorList>
            <person name="Corre E."/>
            <person name="Pelletier E."/>
            <person name="Niang G."/>
            <person name="Scheremetjew M."/>
            <person name="Finn R."/>
            <person name="Kale V."/>
            <person name="Holt S."/>
            <person name="Cochrane G."/>
            <person name="Meng A."/>
            <person name="Brown T."/>
            <person name="Cohen L."/>
        </authorList>
    </citation>
    <scope>NUCLEOTIDE SEQUENCE</scope>
    <source>
        <strain evidence="8">GSBS06</strain>
    </source>
</reference>
<feature type="compositionally biased region" description="Polar residues" evidence="5">
    <location>
        <begin position="994"/>
        <end position="1015"/>
    </location>
</feature>
<dbReference type="EMBL" id="HBIN01012802">
    <property type="protein sequence ID" value="CAE0439449.1"/>
    <property type="molecule type" value="Transcribed_RNA"/>
</dbReference>
<dbReference type="InterPro" id="IPR040623">
    <property type="entry name" value="RPN2_C"/>
</dbReference>
<dbReference type="AlphaFoldDB" id="A0A7S3LRX8"/>
<dbReference type="Pfam" id="PF18004">
    <property type="entry name" value="RPN2_C"/>
    <property type="match status" value="1"/>
</dbReference>
<feature type="domain" description="26S proteasome regulatory subunit RPN2 C-terminal" evidence="6">
    <location>
        <begin position="836"/>
        <end position="982"/>
    </location>
</feature>
<feature type="region of interest" description="Disordered" evidence="5">
    <location>
        <begin position="888"/>
        <end position="926"/>
    </location>
</feature>
<protein>
    <recommendedName>
        <fullName evidence="9">26S proteasome regulatory subunit RPN2 C-terminal domain-containing protein</fullName>
    </recommendedName>
</protein>
<feature type="compositionally biased region" description="Basic and acidic residues" evidence="5">
    <location>
        <begin position="981"/>
        <end position="993"/>
    </location>
</feature>
<evidence type="ECO:0000256" key="4">
    <source>
        <dbReference type="PIRNR" id="PIRNR015947"/>
    </source>
</evidence>
<dbReference type="GO" id="GO:0034515">
    <property type="term" value="C:proteasome storage granule"/>
    <property type="evidence" value="ECO:0007669"/>
    <property type="project" value="TreeGrafter"/>
</dbReference>
<comment type="similarity">
    <text evidence="1 4">Belongs to the proteasome subunit S1 family.</text>
</comment>
<feature type="compositionally biased region" description="Basic and acidic residues" evidence="5">
    <location>
        <begin position="891"/>
        <end position="902"/>
    </location>
</feature>
<gene>
    <name evidence="8" type="ORF">ASTO00021_LOCUS9652</name>
</gene>
<feature type="region of interest" description="Disordered" evidence="5">
    <location>
        <begin position="979"/>
        <end position="1015"/>
    </location>
</feature>
<dbReference type="InterPro" id="IPR048570">
    <property type="entry name" value="PSMD1_RPN2_N"/>
</dbReference>
<dbReference type="InterPro" id="IPR011989">
    <property type="entry name" value="ARM-like"/>
</dbReference>
<dbReference type="InterPro" id="IPR016642">
    <property type="entry name" value="26S_Psome_Rpn2"/>
</dbReference>
<feature type="domain" description="26S proteasome non-ATPase regulatory subunit 1/RPN2 N-terminal" evidence="7">
    <location>
        <begin position="3"/>
        <end position="347"/>
    </location>
</feature>
<evidence type="ECO:0000313" key="8">
    <source>
        <dbReference type="EMBL" id="CAE0439449.1"/>
    </source>
</evidence>
<dbReference type="SUPFAM" id="SSF48371">
    <property type="entry name" value="ARM repeat"/>
    <property type="match status" value="1"/>
</dbReference>
<dbReference type="Gene3D" id="1.25.10.10">
    <property type="entry name" value="Leucine-rich Repeat Variant"/>
    <property type="match status" value="1"/>
</dbReference>
<evidence type="ECO:0008006" key="9">
    <source>
        <dbReference type="Google" id="ProtNLM"/>
    </source>
</evidence>
<dbReference type="GO" id="GO:0005634">
    <property type="term" value="C:nucleus"/>
    <property type="evidence" value="ECO:0007669"/>
    <property type="project" value="TreeGrafter"/>
</dbReference>
<name>A0A7S3LRX8_9STRA</name>
<proteinExistence type="inferred from homology"/>
<accession>A0A7S3LRX8</accession>
<evidence type="ECO:0000256" key="3">
    <source>
        <dbReference type="ARBA" id="ARBA00022942"/>
    </source>
</evidence>
<dbReference type="PIRSF" id="PIRSF015947">
    <property type="entry name" value="26S_Psome_Rpn2"/>
    <property type="match status" value="1"/>
</dbReference>
<evidence type="ECO:0000256" key="5">
    <source>
        <dbReference type="SAM" id="MobiDB-lite"/>
    </source>
</evidence>
<dbReference type="Pfam" id="PF21505">
    <property type="entry name" value="RPN2_N"/>
    <property type="match status" value="1"/>
</dbReference>
<feature type="compositionally biased region" description="Basic and acidic residues" evidence="5">
    <location>
        <begin position="910"/>
        <end position="926"/>
    </location>
</feature>
<evidence type="ECO:0000259" key="6">
    <source>
        <dbReference type="Pfam" id="PF18004"/>
    </source>
</evidence>
<dbReference type="PANTHER" id="PTHR10943:SF2">
    <property type="entry name" value="26S PROTEASOME NON-ATPASE REGULATORY SUBUNIT 1"/>
    <property type="match status" value="1"/>
</dbReference>
<dbReference type="GO" id="GO:0030234">
    <property type="term" value="F:enzyme regulator activity"/>
    <property type="evidence" value="ECO:0007669"/>
    <property type="project" value="UniProtKB-UniRule"/>
</dbReference>
<dbReference type="InterPro" id="IPR016024">
    <property type="entry name" value="ARM-type_fold"/>
</dbReference>
<evidence type="ECO:0000256" key="2">
    <source>
        <dbReference type="ARBA" id="ARBA00022737"/>
    </source>
</evidence>
<evidence type="ECO:0000256" key="1">
    <source>
        <dbReference type="ARBA" id="ARBA00006308"/>
    </source>
</evidence>
<dbReference type="GO" id="GO:0042176">
    <property type="term" value="P:regulation of protein catabolic process"/>
    <property type="evidence" value="ECO:0007669"/>
    <property type="project" value="UniProtKB-UniRule"/>
</dbReference>
<sequence length="1015" mass="111607">MDSVGGLLVLLHEDSNKLKGKALNSLHNVVDSHWSEILEQIDPIEELALNDSFEFKELAAAVASKCFYHLEEYNESLQLALRAGKFFDVNSENEYEVCIIGKCIEAYIALQNYDPKESGNADDMEDEEDDEEMVKMQMLAEMKPQLENILNGLFEKCYSKGNFHEALGIAVEAQKLDKVKDTIERSGNHMQAEMLSHALSVSQTIIKNKAFRMKMIHTLVELYEAQKDQTGSTSYLELAVCLHLLGHVDLYSVLLIDLLKSDDFLVAYQIAFDLMEIQDQKFVRDLLDKLPGPAAVENTDTVDGDGDGANANPAPASEFDDRLSVLLAVLKEGKAQAVYLDFLYQNNKTDLLILRTVKNTLSAGRRNSVLHNATVIMHAYLQAGTTVDNFITEAKNSKWLELASNWARFSATAAYGVIHKGNVTSSKNILKQFLPSNESPGTSSGGAYAEGGSLYAMGLIHALDGSHSKTGSEALKYLNNAQIDAQKLHQAMGPGDMGGIATKGWEPLEHGACLGMGLVGMASGDIMMKDQNNNDIPITELLMDVVLRDDAVAGEAAAYAIGMTCLGGGLQHEDVVGRMLDVAIGQTKHEKLIRALAMGVAMIMYGQEEVAQDLIEKLCGEKDSLLRYGGMFMVGLAYAGTANNEAIRRLLRVAVSDVNNDVRRAAVTNLGFVLLNSPERLPELVELLSESYNPHVRYGSAMALGIGCSGMSMATDALELLDALREDKVDFVRQGAMLSTAMLLMQKNPSQEPKAKAFRTKLRETIEDTKHSSTMTRMGAVLASGLIDACGRNANIQLVSRQGVVRPPAVAGMALWLQYWYWYPMMHMLSLSLTPTALVGLNRDLDMPVAFEVDCDLPLAAFDYPEPTTEKKVAKKVRVTTAVLSMTAKQNAKDKAKGKDDGTTMDVDESDKNENEPGKPTDEELQEKRNDMLKNPLRVTRSQQSKIVFLDEGRYRPVANDAQHKSGIIILRDTTPGEEEEVRRISVPTKEETTTNSTPEVQMPQGFTFNPSMLT</sequence>
<evidence type="ECO:0000259" key="7">
    <source>
        <dbReference type="Pfam" id="PF21505"/>
    </source>
</evidence>
<dbReference type="PANTHER" id="PTHR10943">
    <property type="entry name" value="26S PROTEASOME NON-ATPASE REGULATORY SUBUNIT"/>
    <property type="match status" value="1"/>
</dbReference>
<dbReference type="GO" id="GO:0008540">
    <property type="term" value="C:proteasome regulatory particle, base subcomplex"/>
    <property type="evidence" value="ECO:0007669"/>
    <property type="project" value="UniProtKB-UniRule"/>
</dbReference>
<keyword evidence="2" id="KW-0677">Repeat</keyword>
<dbReference type="Pfam" id="PF13646">
    <property type="entry name" value="HEAT_2"/>
    <property type="match status" value="1"/>
</dbReference>